<dbReference type="Proteomes" id="UP001642540">
    <property type="component" value="Unassembled WGS sequence"/>
</dbReference>
<accession>A0ABP1RM30</accession>
<gene>
    <name evidence="2" type="ORF">ODALV1_LOCUS23781</name>
</gene>
<comment type="caution">
    <text evidence="2">The sequence shown here is derived from an EMBL/GenBank/DDBJ whole genome shotgun (WGS) entry which is preliminary data.</text>
</comment>
<protein>
    <submittedName>
        <fullName evidence="2">Uncharacterized protein</fullName>
    </submittedName>
</protein>
<proteinExistence type="predicted"/>
<name>A0ABP1RM30_9HEXA</name>
<evidence type="ECO:0000256" key="1">
    <source>
        <dbReference type="SAM" id="SignalP"/>
    </source>
</evidence>
<reference evidence="2 3" key="1">
    <citation type="submission" date="2024-08" db="EMBL/GenBank/DDBJ databases">
        <authorList>
            <person name="Cucini C."/>
            <person name="Frati F."/>
        </authorList>
    </citation>
    <scope>NUCLEOTIDE SEQUENCE [LARGE SCALE GENOMIC DNA]</scope>
</reference>
<keyword evidence="3" id="KW-1185">Reference proteome</keyword>
<organism evidence="2 3">
    <name type="scientific">Orchesella dallaii</name>
    <dbReference type="NCBI Taxonomy" id="48710"/>
    <lineage>
        <taxon>Eukaryota</taxon>
        <taxon>Metazoa</taxon>
        <taxon>Ecdysozoa</taxon>
        <taxon>Arthropoda</taxon>
        <taxon>Hexapoda</taxon>
        <taxon>Collembola</taxon>
        <taxon>Entomobryomorpha</taxon>
        <taxon>Entomobryoidea</taxon>
        <taxon>Orchesellidae</taxon>
        <taxon>Orchesellinae</taxon>
        <taxon>Orchesella</taxon>
    </lineage>
</organism>
<keyword evidence="1" id="KW-0732">Signal</keyword>
<sequence>MFNNMKVFALILTFTLIFLGLSKASRYDACQSLCGGGSGYRRSSPMLYPLGSNTWAPYPPGSLIRTDYGPNRRGGTRGISGRVGEGIGGTNGFDISGNLVAEWETKFGIDAVIEGYVDGFQEHEQLTNFADGSYIKDKDGLKWGLKATIRPTFSSQTNIKGTINFGGR</sequence>
<evidence type="ECO:0000313" key="2">
    <source>
        <dbReference type="EMBL" id="CAL8130555.1"/>
    </source>
</evidence>
<evidence type="ECO:0000313" key="3">
    <source>
        <dbReference type="Proteomes" id="UP001642540"/>
    </source>
</evidence>
<feature type="chain" id="PRO_5047244317" evidence="1">
    <location>
        <begin position="25"/>
        <end position="168"/>
    </location>
</feature>
<dbReference type="EMBL" id="CAXLJM020000082">
    <property type="protein sequence ID" value="CAL8130555.1"/>
    <property type="molecule type" value="Genomic_DNA"/>
</dbReference>
<feature type="signal peptide" evidence="1">
    <location>
        <begin position="1"/>
        <end position="24"/>
    </location>
</feature>